<proteinExistence type="predicted"/>
<dbReference type="InterPro" id="IPR001173">
    <property type="entry name" value="Glyco_trans_2-like"/>
</dbReference>
<dbReference type="Proteomes" id="UP001576776">
    <property type="component" value="Unassembled WGS sequence"/>
</dbReference>
<dbReference type="InterPro" id="IPR029044">
    <property type="entry name" value="Nucleotide-diphossugar_trans"/>
</dbReference>
<feature type="domain" description="Glycosyltransferase 2-like" evidence="1">
    <location>
        <begin position="7"/>
        <end position="128"/>
    </location>
</feature>
<dbReference type="PANTHER" id="PTHR22916:SF3">
    <property type="entry name" value="UDP-GLCNAC:BETAGAL BETA-1,3-N-ACETYLGLUCOSAMINYLTRANSFERASE-LIKE PROTEIN 1"/>
    <property type="match status" value="1"/>
</dbReference>
<organism evidence="2 3">
    <name type="scientific">Floridaenema fluviatile BLCC-F154</name>
    <dbReference type="NCBI Taxonomy" id="3153640"/>
    <lineage>
        <taxon>Bacteria</taxon>
        <taxon>Bacillati</taxon>
        <taxon>Cyanobacteriota</taxon>
        <taxon>Cyanophyceae</taxon>
        <taxon>Oscillatoriophycideae</taxon>
        <taxon>Aerosakkonematales</taxon>
        <taxon>Aerosakkonemataceae</taxon>
        <taxon>Floridanema</taxon>
        <taxon>Floridanema fluviatile</taxon>
    </lineage>
</organism>
<keyword evidence="3" id="KW-1185">Reference proteome</keyword>
<evidence type="ECO:0000313" key="3">
    <source>
        <dbReference type="Proteomes" id="UP001576776"/>
    </source>
</evidence>
<protein>
    <submittedName>
        <fullName evidence="2">Glycosyltransferase</fullName>
        <ecNumber evidence="2">2.4.-.-</ecNumber>
    </submittedName>
</protein>
<dbReference type="EMBL" id="JBHFNS010000094">
    <property type="protein sequence ID" value="MFB2939256.1"/>
    <property type="molecule type" value="Genomic_DNA"/>
</dbReference>
<dbReference type="EC" id="2.4.-.-" evidence="2"/>
<reference evidence="2 3" key="1">
    <citation type="submission" date="2024-09" db="EMBL/GenBank/DDBJ databases">
        <title>Floridaenema gen nov. (Aerosakkonemataceae, Aerosakkonematales ord. nov., Cyanobacteria) from benthic tropical and subtropical fresh waters, with the description of four new species.</title>
        <authorList>
            <person name="Moretto J.A."/>
            <person name="Berthold D.E."/>
            <person name="Lefler F.W."/>
            <person name="Huang I.-S."/>
            <person name="Laughinghouse H. IV."/>
        </authorList>
    </citation>
    <scope>NUCLEOTIDE SEQUENCE [LARGE SCALE GENOMIC DNA]</scope>
    <source>
        <strain evidence="2 3">BLCC-F154</strain>
    </source>
</reference>
<name>A0ABV4YLB1_9CYAN</name>
<comment type="caution">
    <text evidence="2">The sequence shown here is derived from an EMBL/GenBank/DDBJ whole genome shotgun (WGS) entry which is preliminary data.</text>
</comment>
<dbReference type="Pfam" id="PF00535">
    <property type="entry name" value="Glycos_transf_2"/>
    <property type="match status" value="1"/>
</dbReference>
<gene>
    <name evidence="2" type="ORF">ACE1B6_28725</name>
</gene>
<sequence length="231" mass="26360">MNNPLVSIIIVVKNGERYLARAIESILSQTYDHYEIIVVDGQSTDNTEKIAKSYVKVRYLLQTDKGIANAYNIGIEAAKGELIAFLSHDDTWTNNKLSTQVNYLIEHPEIQYTVAKVKFILEEGHTIPPGFRPELLEGEHTGFIMETLVARKTLFEAIGKLNPEYTVAEDVDWFSRAKDHNVPVAVMPEVLLYKHIHNTNLSLNSSVNNQNLLKILRNSIERRRNQQLTEE</sequence>
<accession>A0ABV4YLB1</accession>
<dbReference type="SUPFAM" id="SSF53448">
    <property type="entry name" value="Nucleotide-diphospho-sugar transferases"/>
    <property type="match status" value="1"/>
</dbReference>
<dbReference type="PANTHER" id="PTHR22916">
    <property type="entry name" value="GLYCOSYLTRANSFERASE"/>
    <property type="match status" value="1"/>
</dbReference>
<keyword evidence="2" id="KW-0328">Glycosyltransferase</keyword>
<evidence type="ECO:0000259" key="1">
    <source>
        <dbReference type="Pfam" id="PF00535"/>
    </source>
</evidence>
<keyword evidence="2" id="KW-0808">Transferase</keyword>
<dbReference type="Gene3D" id="3.90.550.10">
    <property type="entry name" value="Spore Coat Polysaccharide Biosynthesis Protein SpsA, Chain A"/>
    <property type="match status" value="1"/>
</dbReference>
<dbReference type="RefSeq" id="WP_413260735.1">
    <property type="nucleotide sequence ID" value="NZ_JBHFNS010000094.1"/>
</dbReference>
<dbReference type="GO" id="GO:0016757">
    <property type="term" value="F:glycosyltransferase activity"/>
    <property type="evidence" value="ECO:0007669"/>
    <property type="project" value="UniProtKB-KW"/>
</dbReference>
<evidence type="ECO:0000313" key="2">
    <source>
        <dbReference type="EMBL" id="MFB2939256.1"/>
    </source>
</evidence>